<protein>
    <submittedName>
        <fullName evidence="2">Uncharacterized protein</fullName>
    </submittedName>
</protein>
<organism evidence="2">
    <name type="scientific">mine drainage metagenome</name>
    <dbReference type="NCBI Taxonomy" id="410659"/>
    <lineage>
        <taxon>unclassified sequences</taxon>
        <taxon>metagenomes</taxon>
        <taxon>ecological metagenomes</taxon>
    </lineage>
</organism>
<evidence type="ECO:0000256" key="1">
    <source>
        <dbReference type="SAM" id="MobiDB-lite"/>
    </source>
</evidence>
<sequence>MKFITSEDGVRAATDPAPGAGGHRLFTREQWQTAATTWPMHEPAGLVLPNDLDVRTLAIDLSRFASVDLQFPKWTDGRAYTQARLLRVRLGYRGELRATGDVLVDMALPLARTGFDTAVLRPGQSLQAAQRALRFFEGLLPELDDAHEETQGSPKFSHPPRGAGRRGRILSRCRPGR</sequence>
<dbReference type="InterPro" id="IPR008318">
    <property type="entry name" value="UCP030820"/>
</dbReference>
<feature type="region of interest" description="Disordered" evidence="1">
    <location>
        <begin position="147"/>
        <end position="177"/>
    </location>
</feature>
<name>E6PVZ1_9ZZZZ</name>
<feature type="compositionally biased region" description="Basic residues" evidence="1">
    <location>
        <begin position="163"/>
        <end position="177"/>
    </location>
</feature>
<feature type="region of interest" description="Disordered" evidence="1">
    <location>
        <begin position="1"/>
        <end position="21"/>
    </location>
</feature>
<evidence type="ECO:0000313" key="2">
    <source>
        <dbReference type="EMBL" id="CBH99098.1"/>
    </source>
</evidence>
<accession>E6PVZ1</accession>
<comment type="caution">
    <text evidence="2">The sequence shown here is derived from an EMBL/GenBank/DDBJ whole genome shotgun (WGS) entry which is preliminary data.</text>
</comment>
<dbReference type="EMBL" id="CABM01000066">
    <property type="protein sequence ID" value="CBH99098.1"/>
    <property type="molecule type" value="Genomic_DNA"/>
</dbReference>
<proteinExistence type="predicted"/>
<dbReference type="Pfam" id="PF06073">
    <property type="entry name" value="DUF934"/>
    <property type="match status" value="1"/>
</dbReference>
<dbReference type="AlphaFoldDB" id="E6PVZ1"/>
<reference evidence="2" key="1">
    <citation type="submission" date="2009-10" db="EMBL/GenBank/DDBJ databases">
        <title>Diversity of trophic interactions inside an arsenic-rich microbial ecosystem.</title>
        <authorList>
            <person name="Bertin P.N."/>
            <person name="Heinrich-Salmeron A."/>
            <person name="Pelletier E."/>
            <person name="Goulhen-Chollet F."/>
            <person name="Arsene-Ploetze F."/>
            <person name="Gallien S."/>
            <person name="Calteau A."/>
            <person name="Vallenet D."/>
            <person name="Casiot C."/>
            <person name="Chane-Woon-Ming B."/>
            <person name="Giloteaux L."/>
            <person name="Barakat M."/>
            <person name="Bonnefoy V."/>
            <person name="Bruneel O."/>
            <person name="Chandler M."/>
            <person name="Cleiss J."/>
            <person name="Duran R."/>
            <person name="Elbaz-Poulichet F."/>
            <person name="Fonknechten N."/>
            <person name="Lauga B."/>
            <person name="Mornico D."/>
            <person name="Ortet P."/>
            <person name="Schaeffer C."/>
            <person name="Siguier P."/>
            <person name="Alexander Thil Smith A."/>
            <person name="Van Dorsselaer A."/>
            <person name="Weissenbach J."/>
            <person name="Medigue C."/>
            <person name="Le Paslier D."/>
        </authorList>
    </citation>
    <scope>NUCLEOTIDE SEQUENCE</scope>
</reference>
<gene>
    <name evidence="2" type="ORF">CARN2_0274</name>
</gene>